<feature type="compositionally biased region" description="Basic and acidic residues" evidence="4">
    <location>
        <begin position="399"/>
        <end position="408"/>
    </location>
</feature>
<comment type="subcellular location">
    <subcellularLocation>
        <location evidence="1 3">Nucleus</location>
    </subcellularLocation>
</comment>
<dbReference type="PANTHER" id="PTHR46554">
    <property type="entry name" value="MEDIATOR OF RNA POLYMERASE II TRANSCRIPTION SUBUNIT 26A-RELATED"/>
    <property type="match status" value="1"/>
</dbReference>
<name>A0A2G2UYU5_CAPBA</name>
<dbReference type="SMART" id="SM00509">
    <property type="entry name" value="TFS2N"/>
    <property type="match status" value="1"/>
</dbReference>
<proteinExistence type="predicted"/>
<dbReference type="InterPro" id="IPR035441">
    <property type="entry name" value="TFIIS/LEDGF_dom_sf"/>
</dbReference>
<accession>A0A2G2UYU5</accession>
<keyword evidence="2 3" id="KW-0539">Nucleus</keyword>
<feature type="region of interest" description="Disordered" evidence="4">
    <location>
        <begin position="243"/>
        <end position="474"/>
    </location>
</feature>
<dbReference type="Gene3D" id="1.20.930.10">
    <property type="entry name" value="Conserved domain common to transcription factors TFIIS, elongin A, CRSP70"/>
    <property type="match status" value="1"/>
</dbReference>
<evidence type="ECO:0000256" key="3">
    <source>
        <dbReference type="PROSITE-ProRule" id="PRU00649"/>
    </source>
</evidence>
<feature type="region of interest" description="Disordered" evidence="4">
    <location>
        <begin position="504"/>
        <end position="540"/>
    </location>
</feature>
<gene>
    <name evidence="6" type="ORF">CQW23_34468</name>
</gene>
<reference evidence="6" key="2">
    <citation type="journal article" date="2017" name="J. Anim. Genet.">
        <title>Multiple reference genome sequences of hot pepper reveal the massive evolution of plant disease resistance genes by retroduplication.</title>
        <authorList>
            <person name="Kim S."/>
            <person name="Park J."/>
            <person name="Yeom S.-I."/>
            <person name="Kim Y.-M."/>
            <person name="Seo E."/>
            <person name="Kim K.-T."/>
            <person name="Kim M.-S."/>
            <person name="Lee J.M."/>
            <person name="Cheong K."/>
            <person name="Shin H.-S."/>
            <person name="Kim S.-B."/>
            <person name="Han K."/>
            <person name="Lee J."/>
            <person name="Park M."/>
            <person name="Lee H.-A."/>
            <person name="Lee H.-Y."/>
            <person name="Lee Y."/>
            <person name="Oh S."/>
            <person name="Lee J.H."/>
            <person name="Choi E."/>
            <person name="Choi E."/>
            <person name="Lee S.E."/>
            <person name="Jeon J."/>
            <person name="Kim H."/>
            <person name="Choi G."/>
            <person name="Song H."/>
            <person name="Lee J."/>
            <person name="Lee S.-C."/>
            <person name="Kwon J.-K."/>
            <person name="Lee H.-Y."/>
            <person name="Koo N."/>
            <person name="Hong Y."/>
            <person name="Kim R.W."/>
            <person name="Kang W.-H."/>
            <person name="Huh J.H."/>
            <person name="Kang B.-C."/>
            <person name="Yang T.-J."/>
            <person name="Lee Y.-H."/>
            <person name="Bennetzen J.L."/>
            <person name="Choi D."/>
        </authorList>
    </citation>
    <scope>NUCLEOTIDE SEQUENCE [LARGE SCALE GENOMIC DNA]</scope>
    <source>
        <strain evidence="6">cv. PBC81</strain>
    </source>
</reference>
<dbReference type="SUPFAM" id="SSF47676">
    <property type="entry name" value="Conserved domain common to transcription factors TFIIS, elongin A, CRSP70"/>
    <property type="match status" value="1"/>
</dbReference>
<dbReference type="Pfam" id="PF08711">
    <property type="entry name" value="Med26"/>
    <property type="match status" value="1"/>
</dbReference>
<feature type="compositionally biased region" description="Polar residues" evidence="4">
    <location>
        <begin position="263"/>
        <end position="288"/>
    </location>
</feature>
<feature type="compositionally biased region" description="Basic and acidic residues" evidence="4">
    <location>
        <begin position="438"/>
        <end position="453"/>
    </location>
</feature>
<evidence type="ECO:0000256" key="1">
    <source>
        <dbReference type="ARBA" id="ARBA00004123"/>
    </source>
</evidence>
<evidence type="ECO:0000313" key="6">
    <source>
        <dbReference type="EMBL" id="PHT25914.1"/>
    </source>
</evidence>
<feature type="region of interest" description="Disordered" evidence="4">
    <location>
        <begin position="77"/>
        <end position="103"/>
    </location>
</feature>
<dbReference type="EMBL" id="MLFT02001178">
    <property type="protein sequence ID" value="PHT25914.1"/>
    <property type="molecule type" value="Genomic_DNA"/>
</dbReference>
<evidence type="ECO:0000256" key="4">
    <source>
        <dbReference type="SAM" id="MobiDB-lite"/>
    </source>
</evidence>
<feature type="compositionally biased region" description="Polar residues" evidence="4">
    <location>
        <begin position="378"/>
        <end position="396"/>
    </location>
</feature>
<feature type="compositionally biased region" description="Polar residues" evidence="4">
    <location>
        <begin position="328"/>
        <end position="350"/>
    </location>
</feature>
<dbReference type="InterPro" id="IPR017923">
    <property type="entry name" value="TFIIS_N"/>
</dbReference>
<organism evidence="6">
    <name type="scientific">Capsicum baccatum</name>
    <name type="common">Peruvian pepper</name>
    <dbReference type="NCBI Taxonomy" id="33114"/>
    <lineage>
        <taxon>Eukaryota</taxon>
        <taxon>Viridiplantae</taxon>
        <taxon>Streptophyta</taxon>
        <taxon>Embryophyta</taxon>
        <taxon>Tracheophyta</taxon>
        <taxon>Spermatophyta</taxon>
        <taxon>Magnoliopsida</taxon>
        <taxon>eudicotyledons</taxon>
        <taxon>Gunneridae</taxon>
        <taxon>Pentapetalae</taxon>
        <taxon>asterids</taxon>
        <taxon>lamiids</taxon>
        <taxon>Solanales</taxon>
        <taxon>Solanaceae</taxon>
        <taxon>Solanoideae</taxon>
        <taxon>Capsiceae</taxon>
        <taxon>Capsicum</taxon>
    </lineage>
</organism>
<sequence length="540" mass="60894">MANICEKLSKWREYFVSSKTNIFEIIELAIIISAIDHPKEFKLKRDRVAQLLFSCKITRGNGCDKVEFVVPNADKDVPNTVNVDVDDEEEEPENSSDEEEEESRIIKEVLRNKSIIDDYRNETELSVYASLRELRKMDLTLETLKATGIGKSVNGLRKHKSANIQNLAKKMVENWSEMVNEYWLKAQAAFADAERIPESPKATVAGEEEERLPSIPLEDLSFVLNQATSFTLSRVLDGLDDDGNALSSGQTNNHREVGRKASNPASRQQNVTAASKVSNPVSRQQNVTAAPEANPVRRQQNITAASKVSNLGSRQQNVTAAPEANPVRRQQNVIAASKVSNPVSRHQNVTAAPEAKPVRRHQNVTAAPEAKPVRRHQNVTAAPNVSNPVRRQQNVTVAPKDKKGDHQKKQTSLAKPNKPPGDNSMPGRPIKPTFQRKLNNDDMKFQHKSDRSKIQTRPVPTQPNKLKRPQEDAEQVKLEAAKRKLQERYQEVERAKRQRVVQVVELRDMHKKEHPKHGPRTGNPHMRPANHSRPLVNRRQ</sequence>
<dbReference type="PROSITE" id="PS51319">
    <property type="entry name" value="TFIIS_N"/>
    <property type="match status" value="1"/>
</dbReference>
<evidence type="ECO:0000256" key="2">
    <source>
        <dbReference type="ARBA" id="ARBA00023242"/>
    </source>
</evidence>
<feature type="compositionally biased region" description="Acidic residues" evidence="4">
    <location>
        <begin position="84"/>
        <end position="102"/>
    </location>
</feature>
<feature type="domain" description="TFIIS N-terminal" evidence="5">
    <location>
        <begin position="107"/>
        <end position="182"/>
    </location>
</feature>
<dbReference type="GO" id="GO:0005634">
    <property type="term" value="C:nucleus"/>
    <property type="evidence" value="ECO:0007669"/>
    <property type="project" value="UniProtKB-SubCell"/>
</dbReference>
<protein>
    <recommendedName>
        <fullName evidence="5">TFIIS N-terminal domain-containing protein</fullName>
    </recommendedName>
</protein>
<feature type="compositionally biased region" description="Polar residues" evidence="4">
    <location>
        <begin position="297"/>
        <end position="319"/>
    </location>
</feature>
<dbReference type="OrthoDB" id="44867at2759"/>
<dbReference type="AlphaFoldDB" id="A0A2G2UYU5"/>
<dbReference type="PANTHER" id="PTHR46554:SF2">
    <property type="entry name" value="TFIIS N-TERMINAL DOMAIN-CONTAINING PROTEIN"/>
    <property type="match status" value="1"/>
</dbReference>
<dbReference type="InterPro" id="IPR003617">
    <property type="entry name" value="TFIIS/CRSP70_N_sub"/>
</dbReference>
<dbReference type="CDD" id="cd00183">
    <property type="entry name" value="TFIIS_I"/>
    <property type="match status" value="1"/>
</dbReference>
<reference evidence="6" key="1">
    <citation type="journal article" date="2017" name="Genome Biol.">
        <title>New reference genome sequences of hot pepper reveal the massive evolution of plant disease-resistance genes by retroduplication.</title>
        <authorList>
            <person name="Kim S."/>
            <person name="Park J."/>
            <person name="Yeom S.I."/>
            <person name="Kim Y.M."/>
            <person name="Seo E."/>
            <person name="Kim K.T."/>
            <person name="Kim M.S."/>
            <person name="Lee J.M."/>
            <person name="Cheong K."/>
            <person name="Shin H.S."/>
            <person name="Kim S.B."/>
            <person name="Han K."/>
            <person name="Lee J."/>
            <person name="Park M."/>
            <person name="Lee H.A."/>
            <person name="Lee H.Y."/>
            <person name="Lee Y."/>
            <person name="Oh S."/>
            <person name="Lee J.H."/>
            <person name="Choi E."/>
            <person name="Choi E."/>
            <person name="Lee S.E."/>
            <person name="Jeon J."/>
            <person name="Kim H."/>
            <person name="Choi G."/>
            <person name="Song H."/>
            <person name="Lee J."/>
            <person name="Lee S.C."/>
            <person name="Kwon J.K."/>
            <person name="Lee H.Y."/>
            <person name="Koo N."/>
            <person name="Hong Y."/>
            <person name="Kim R.W."/>
            <person name="Kang W.H."/>
            <person name="Huh J.H."/>
            <person name="Kang B.C."/>
            <person name="Yang T.J."/>
            <person name="Lee Y.H."/>
            <person name="Bennetzen J.L."/>
            <person name="Choi D."/>
        </authorList>
    </citation>
    <scope>NUCLEOTIDE SEQUENCE [LARGE SCALE GENOMIC DNA]</scope>
    <source>
        <strain evidence="6">PBC81</strain>
        <tissue evidence="6">Leaf</tissue>
    </source>
</reference>
<comment type="caution">
    <text evidence="6">The sequence shown here is derived from an EMBL/GenBank/DDBJ whole genome shotgun (WGS) entry which is preliminary data.</text>
</comment>
<evidence type="ECO:0000259" key="5">
    <source>
        <dbReference type="PROSITE" id="PS51319"/>
    </source>
</evidence>